<proteinExistence type="predicted"/>
<evidence type="ECO:0000256" key="1">
    <source>
        <dbReference type="SAM" id="MobiDB-lite"/>
    </source>
</evidence>
<dbReference type="AlphaFoldDB" id="A0A0D7AUF8"/>
<gene>
    <name evidence="2" type="ORF">CYLTODRAFT_495150</name>
</gene>
<feature type="compositionally biased region" description="Basic and acidic residues" evidence="1">
    <location>
        <begin position="357"/>
        <end position="366"/>
    </location>
</feature>
<dbReference type="EMBL" id="KN880900">
    <property type="protein sequence ID" value="KIY61640.1"/>
    <property type="molecule type" value="Genomic_DNA"/>
</dbReference>
<feature type="compositionally biased region" description="Basic and acidic residues" evidence="1">
    <location>
        <begin position="302"/>
        <end position="314"/>
    </location>
</feature>
<evidence type="ECO:0000313" key="3">
    <source>
        <dbReference type="Proteomes" id="UP000054007"/>
    </source>
</evidence>
<name>A0A0D7AUF8_9AGAR</name>
<organism evidence="2 3">
    <name type="scientific">Cylindrobasidium torrendii FP15055 ss-10</name>
    <dbReference type="NCBI Taxonomy" id="1314674"/>
    <lineage>
        <taxon>Eukaryota</taxon>
        <taxon>Fungi</taxon>
        <taxon>Dikarya</taxon>
        <taxon>Basidiomycota</taxon>
        <taxon>Agaricomycotina</taxon>
        <taxon>Agaricomycetes</taxon>
        <taxon>Agaricomycetidae</taxon>
        <taxon>Agaricales</taxon>
        <taxon>Marasmiineae</taxon>
        <taxon>Physalacriaceae</taxon>
        <taxon>Cylindrobasidium</taxon>
    </lineage>
</organism>
<protein>
    <submittedName>
        <fullName evidence="2">Uncharacterized protein</fullName>
    </submittedName>
</protein>
<accession>A0A0D7AUF8</accession>
<sequence>MALCGVPAFGKRRWRSSGLKVCRFESVTLTLTCNYTMSKNTYIIAVPVDRQDIACRTILRTAHSNLSVQWDYLPTTTLRKAKSEPFLKSALFKAQADQAVRQLGDALARVEITPGSKIIIVCENKKIFTEEVIFPLLRGEYVTPDSATAFQRDSTVGLCSTACRLIEIEQQGGELEFREANSNARLRLAALDDVPPDPAPSYNMGPEELLELIARLSRKARSDSKYIHHLKALRALMDVARETFPDVSNIENPASLDIKHGEKDDVLTHILCDTHMPKARTTKITTHKPEAHSQLAGAGSINKDRSKTSHDNDVVTKASQARRRQMLRSIPRVSDATSKKNKRLASRKGSQSRPIKRTLDSDDVRVKVPKRRRAA</sequence>
<reference evidence="2 3" key="1">
    <citation type="journal article" date="2015" name="Fungal Genet. Biol.">
        <title>Evolution of novel wood decay mechanisms in Agaricales revealed by the genome sequences of Fistulina hepatica and Cylindrobasidium torrendii.</title>
        <authorList>
            <person name="Floudas D."/>
            <person name="Held B.W."/>
            <person name="Riley R."/>
            <person name="Nagy L.G."/>
            <person name="Koehler G."/>
            <person name="Ransdell A.S."/>
            <person name="Younus H."/>
            <person name="Chow J."/>
            <person name="Chiniquy J."/>
            <person name="Lipzen A."/>
            <person name="Tritt A."/>
            <person name="Sun H."/>
            <person name="Haridas S."/>
            <person name="LaButti K."/>
            <person name="Ohm R.A."/>
            <person name="Kues U."/>
            <person name="Blanchette R.A."/>
            <person name="Grigoriev I.V."/>
            <person name="Minto R.E."/>
            <person name="Hibbett D.S."/>
        </authorList>
    </citation>
    <scope>NUCLEOTIDE SEQUENCE [LARGE SCALE GENOMIC DNA]</scope>
    <source>
        <strain evidence="2 3">FP15055 ss-10</strain>
    </source>
</reference>
<keyword evidence="3" id="KW-1185">Reference proteome</keyword>
<dbReference type="Proteomes" id="UP000054007">
    <property type="component" value="Unassembled WGS sequence"/>
</dbReference>
<evidence type="ECO:0000313" key="2">
    <source>
        <dbReference type="EMBL" id="KIY61640.1"/>
    </source>
</evidence>
<feature type="region of interest" description="Disordered" evidence="1">
    <location>
        <begin position="285"/>
        <end position="375"/>
    </location>
</feature>